<gene>
    <name evidence="2" type="ORF">LOD99_5782</name>
</gene>
<dbReference type="GO" id="GO:0019075">
    <property type="term" value="P:virus maturation"/>
    <property type="evidence" value="ECO:0007669"/>
    <property type="project" value="TreeGrafter"/>
</dbReference>
<dbReference type="EMBL" id="JAKMXF010000309">
    <property type="protein sequence ID" value="KAI6650942.1"/>
    <property type="molecule type" value="Genomic_DNA"/>
</dbReference>
<dbReference type="InterPro" id="IPR023341">
    <property type="entry name" value="MABP"/>
</dbReference>
<keyword evidence="3" id="KW-1185">Reference proteome</keyword>
<accession>A0AAV7JPL4</accession>
<dbReference type="Gene3D" id="2.100.10.50">
    <property type="match status" value="1"/>
</dbReference>
<organism evidence="2 3">
    <name type="scientific">Oopsacas minuta</name>
    <dbReference type="NCBI Taxonomy" id="111878"/>
    <lineage>
        <taxon>Eukaryota</taxon>
        <taxon>Metazoa</taxon>
        <taxon>Porifera</taxon>
        <taxon>Hexactinellida</taxon>
        <taxon>Hexasterophora</taxon>
        <taxon>Lyssacinosida</taxon>
        <taxon>Leucopsacidae</taxon>
        <taxon>Oopsacas</taxon>
    </lineage>
</organism>
<proteinExistence type="predicted"/>
<dbReference type="GO" id="GO:0005770">
    <property type="term" value="C:late endosome"/>
    <property type="evidence" value="ECO:0007669"/>
    <property type="project" value="TreeGrafter"/>
</dbReference>
<dbReference type="GO" id="GO:0000813">
    <property type="term" value="C:ESCRT I complex"/>
    <property type="evidence" value="ECO:0007669"/>
    <property type="project" value="InterPro"/>
</dbReference>
<dbReference type="InterPro" id="IPR040297">
    <property type="entry name" value="MVB12B"/>
</dbReference>
<feature type="domain" description="MABP" evidence="1">
    <location>
        <begin position="188"/>
        <end position="357"/>
    </location>
</feature>
<evidence type="ECO:0000313" key="3">
    <source>
        <dbReference type="Proteomes" id="UP001165289"/>
    </source>
</evidence>
<dbReference type="InterPro" id="IPR018798">
    <property type="entry name" value="MVB12A/B"/>
</dbReference>
<dbReference type="Pfam" id="PF10240">
    <property type="entry name" value="DUF2464"/>
    <property type="match status" value="1"/>
</dbReference>
<reference evidence="2 3" key="1">
    <citation type="journal article" date="2023" name="BMC Biol.">
        <title>The compact genome of the sponge Oopsacas minuta (Hexactinellida) is lacking key metazoan core genes.</title>
        <authorList>
            <person name="Santini S."/>
            <person name="Schenkelaars Q."/>
            <person name="Jourda C."/>
            <person name="Duchesne M."/>
            <person name="Belahbib H."/>
            <person name="Rocher C."/>
            <person name="Selva M."/>
            <person name="Riesgo A."/>
            <person name="Vervoort M."/>
            <person name="Leys S.P."/>
            <person name="Kodjabachian L."/>
            <person name="Le Bivic A."/>
            <person name="Borchiellini C."/>
            <person name="Claverie J.M."/>
            <person name="Renard E."/>
        </authorList>
    </citation>
    <scope>NUCLEOTIDE SEQUENCE [LARGE SCALE GENOMIC DNA]</scope>
    <source>
        <strain evidence="2">SPO-2</strain>
    </source>
</reference>
<dbReference type="GO" id="GO:0046755">
    <property type="term" value="P:viral budding"/>
    <property type="evidence" value="ECO:0007669"/>
    <property type="project" value="TreeGrafter"/>
</dbReference>
<evidence type="ECO:0000313" key="2">
    <source>
        <dbReference type="EMBL" id="KAI6650942.1"/>
    </source>
</evidence>
<dbReference type="Proteomes" id="UP001165289">
    <property type="component" value="Unassembled WGS sequence"/>
</dbReference>
<dbReference type="GO" id="GO:0042058">
    <property type="term" value="P:regulation of epidermal growth factor receptor signaling pathway"/>
    <property type="evidence" value="ECO:0007669"/>
    <property type="project" value="TreeGrafter"/>
</dbReference>
<dbReference type="AlphaFoldDB" id="A0AAV7JPL4"/>
<comment type="caution">
    <text evidence="2">The sequence shown here is derived from an EMBL/GenBank/DDBJ whole genome shotgun (WGS) entry which is preliminary data.</text>
</comment>
<dbReference type="PROSITE" id="PS51498">
    <property type="entry name" value="MABP"/>
    <property type="match status" value="1"/>
</dbReference>
<dbReference type="PANTHER" id="PTHR31547:SF1">
    <property type="entry name" value="MULTIVESICULAR BODY SUBUNIT 12B"/>
    <property type="match status" value="1"/>
</dbReference>
<name>A0AAV7JPL4_9METZ</name>
<evidence type="ECO:0000259" key="1">
    <source>
        <dbReference type="PROSITE" id="PS51498"/>
    </source>
</evidence>
<protein>
    <submittedName>
        <fullName evidence="2">Multivesicular body subunit 12B-like</fullName>
    </submittedName>
</protein>
<dbReference type="PANTHER" id="PTHR31547">
    <property type="entry name" value="MULTIVESICULAR BODY SUBUNIT 12B"/>
    <property type="match status" value="1"/>
</dbReference>
<sequence>MAEQLIEGTIDTELYFSSKENEIIELFEKLFTSIEDKRKSILGIFDRIRYEYKQNNDNRLQRLSELKRFKERLNNIANKEKLNHIMEISEDMVHNIEARMSELIIPDNCPHISLQCEHLDSILAKIDMIQLITSTDEATFENTQAMESLDSYIHNISENIKKIPLQFLDTERRKSLIRHVKLQSTSQVRPITDIKIVSNKSTIPVGYTALDSTAGGKEVDLWENLKLRIFSAKPKRYLCYTRQTMDALSIKEGTSKRSLHEIPESDQIVVTDIRVISSTTSEFIPLDYEVVDRTVDQNELALSSHNLLVKYEKKLQTENAVSQIMFLGQAQVDCLPPKFSSVKLPINSHYICFNSDLFHDGSCESFEVASPTSP</sequence>